<sequence>MRRILLPLAISSVILAAVAMPLAAAASDNDISKVNGTVQVDAGQHAGDVSSVNGSVHIGDGAVVQEASTVNGSLDLGAQAHASKLGTVNGAIRLADGSQVDGTVEAVNGAISLARGAQVNGHLSNVNGGINLDDAHVAGGLETVAGDITVGANSHVEGGILVDQPHNGWFHFGSDHKPTIVIGPHAVVRGTLEFRREVVLKVSESAQIGPVKGATVEKFSGAAP</sequence>
<evidence type="ECO:0000256" key="1">
    <source>
        <dbReference type="SAM" id="SignalP"/>
    </source>
</evidence>
<evidence type="ECO:0000313" key="2">
    <source>
        <dbReference type="EMBL" id="MFK2878168.1"/>
    </source>
</evidence>
<dbReference type="EMBL" id="JADIKK010000008">
    <property type="protein sequence ID" value="MFK2878168.1"/>
    <property type="molecule type" value="Genomic_DNA"/>
</dbReference>
<proteinExistence type="predicted"/>
<protein>
    <recommendedName>
        <fullName evidence="4">Polymer-forming cytoskeletal protein</fullName>
    </recommendedName>
</protein>
<feature type="chain" id="PRO_5046992623" description="Polymer-forming cytoskeletal protein" evidence="1">
    <location>
        <begin position="27"/>
        <end position="224"/>
    </location>
</feature>
<keyword evidence="3" id="KW-1185">Reference proteome</keyword>
<evidence type="ECO:0000313" key="3">
    <source>
        <dbReference type="Proteomes" id="UP001620339"/>
    </source>
</evidence>
<dbReference type="RefSeq" id="WP_404614712.1">
    <property type="nucleotide sequence ID" value="NZ_JADIKK010000008.1"/>
</dbReference>
<dbReference type="Proteomes" id="UP001620339">
    <property type="component" value="Unassembled WGS sequence"/>
</dbReference>
<dbReference type="InterPro" id="IPR012332">
    <property type="entry name" value="Autotransporter_pectin_lyase_C"/>
</dbReference>
<feature type="signal peptide" evidence="1">
    <location>
        <begin position="1"/>
        <end position="26"/>
    </location>
</feature>
<organism evidence="2 3">
    <name type="scientific">Rhodanobacter hydrolyticus</name>
    <dbReference type="NCBI Taxonomy" id="2250595"/>
    <lineage>
        <taxon>Bacteria</taxon>
        <taxon>Pseudomonadati</taxon>
        <taxon>Pseudomonadota</taxon>
        <taxon>Gammaproteobacteria</taxon>
        <taxon>Lysobacterales</taxon>
        <taxon>Rhodanobacteraceae</taxon>
        <taxon>Rhodanobacter</taxon>
    </lineage>
</organism>
<accession>A0ABW8J7H1</accession>
<name>A0ABW8J7H1_9GAMM</name>
<comment type="caution">
    <text evidence="2">The sequence shown here is derived from an EMBL/GenBank/DDBJ whole genome shotgun (WGS) entry which is preliminary data.</text>
</comment>
<evidence type="ECO:0008006" key="4">
    <source>
        <dbReference type="Google" id="ProtNLM"/>
    </source>
</evidence>
<gene>
    <name evidence="2" type="ORF">ISP25_13890</name>
</gene>
<dbReference type="Gene3D" id="2.160.20.20">
    <property type="match status" value="1"/>
</dbReference>
<reference evidence="2 3" key="1">
    <citation type="submission" date="2020-10" db="EMBL/GenBank/DDBJ databases">
        <title>Phylogeny of dyella-like bacteria.</title>
        <authorList>
            <person name="Fu J."/>
        </authorList>
    </citation>
    <scope>NUCLEOTIDE SEQUENCE [LARGE SCALE GENOMIC DNA]</scope>
    <source>
        <strain evidence="2 3">KACC 19113</strain>
    </source>
</reference>
<keyword evidence="1" id="KW-0732">Signal</keyword>